<keyword evidence="1" id="KW-1133">Transmembrane helix</keyword>
<feature type="transmembrane region" description="Helical" evidence="1">
    <location>
        <begin position="75"/>
        <end position="95"/>
    </location>
</feature>
<feature type="transmembrane region" description="Helical" evidence="1">
    <location>
        <begin position="313"/>
        <end position="334"/>
    </location>
</feature>
<keyword evidence="1" id="KW-0472">Membrane</keyword>
<feature type="transmembrane region" description="Helical" evidence="1">
    <location>
        <begin position="122"/>
        <end position="143"/>
    </location>
</feature>
<sequence length="389" mass="42073">MKNTASLYRKSVIYLFPALALMLALFARETSKAARDAIYLCLDVVIPSLFPFFVLSRLTVPYLRNFSCPRILRRLVQGLIGLPYYVLPTIVLGYLSGYPTGAKLARDMLDERLLDSNQASRLIAIANNCSPLFLIGTVGAGLFKSIRIGFILLAIHWVSGLLAALILNQLLKKGQFDLKNGMMVFESDKTERKSNLAALIPSAIEDAAILSIKVTGYIVLFAVLSELLYRLGFFSLVGSMVSAILPEIITGSGLAAVLRGIMEIASGSSAIAHTVQMPIIVQLSLVSFICGFAGFSVHTQVMGIMKGTGTRYGVFFLGKLLHGAVAGILTLVTLSRLPVSLAASSMRPMATGMPSYLRFFTITALIVALLINPYKNGGTVRHSNNSAKR</sequence>
<keyword evidence="1" id="KW-0812">Transmembrane</keyword>
<feature type="transmembrane region" description="Helical" evidence="1">
    <location>
        <begin position="37"/>
        <end position="55"/>
    </location>
</feature>
<dbReference type="RefSeq" id="WP_149679202.1">
    <property type="nucleotide sequence ID" value="NZ_DAONMB010000098.1"/>
</dbReference>
<accession>A0A1M6ICG6</accession>
<protein>
    <submittedName>
        <fullName evidence="2">Sporulation integral membrane protein YlbJ</fullName>
    </submittedName>
</protein>
<feature type="transmembrane region" description="Helical" evidence="1">
    <location>
        <begin position="279"/>
        <end position="301"/>
    </location>
</feature>
<evidence type="ECO:0000256" key="1">
    <source>
        <dbReference type="SAM" id="Phobius"/>
    </source>
</evidence>
<dbReference type="Proteomes" id="UP000324781">
    <property type="component" value="Unassembled WGS sequence"/>
</dbReference>
<keyword evidence="3" id="KW-1185">Reference proteome</keyword>
<reference evidence="2 3" key="1">
    <citation type="submission" date="2016-11" db="EMBL/GenBank/DDBJ databases">
        <authorList>
            <person name="Varghese N."/>
            <person name="Submissions S."/>
        </authorList>
    </citation>
    <scope>NUCLEOTIDE SEQUENCE [LARGE SCALE GENOMIC DNA]</scope>
    <source>
        <strain evidence="2 3">DSM 19027</strain>
    </source>
</reference>
<dbReference type="AlphaFoldDB" id="A0A1M6ICG6"/>
<name>A0A1M6ICG6_9FIRM</name>
<organism evidence="2 3">
    <name type="scientific">Thermoclostridium caenicola</name>
    <dbReference type="NCBI Taxonomy" id="659425"/>
    <lineage>
        <taxon>Bacteria</taxon>
        <taxon>Bacillati</taxon>
        <taxon>Bacillota</taxon>
        <taxon>Clostridia</taxon>
        <taxon>Eubacteriales</taxon>
        <taxon>Oscillospiraceae</taxon>
        <taxon>Thermoclostridium</taxon>
    </lineage>
</organism>
<gene>
    <name evidence="2" type="ORF">SAMN05444373_104115</name>
</gene>
<dbReference type="OrthoDB" id="1645614at2"/>
<proteinExistence type="predicted"/>
<dbReference type="EMBL" id="FQZP01000041">
    <property type="protein sequence ID" value="SHJ32152.1"/>
    <property type="molecule type" value="Genomic_DNA"/>
</dbReference>
<feature type="transmembrane region" description="Helical" evidence="1">
    <location>
        <begin position="355"/>
        <end position="374"/>
    </location>
</feature>
<evidence type="ECO:0000313" key="2">
    <source>
        <dbReference type="EMBL" id="SHJ32152.1"/>
    </source>
</evidence>
<evidence type="ECO:0000313" key="3">
    <source>
        <dbReference type="Proteomes" id="UP000324781"/>
    </source>
</evidence>
<feature type="transmembrane region" description="Helical" evidence="1">
    <location>
        <begin position="233"/>
        <end position="258"/>
    </location>
</feature>
<feature type="transmembrane region" description="Helical" evidence="1">
    <location>
        <begin position="150"/>
        <end position="171"/>
    </location>
</feature>